<dbReference type="PANTHER" id="PTHR48081">
    <property type="entry name" value="AB HYDROLASE SUPERFAMILY PROTEIN C4A8.06C"/>
    <property type="match status" value="1"/>
</dbReference>
<proteinExistence type="inferred from homology"/>
<dbReference type="EMBL" id="VFPA01000003">
    <property type="protein sequence ID" value="TQM08959.1"/>
    <property type="molecule type" value="Genomic_DNA"/>
</dbReference>
<dbReference type="Pfam" id="PF07859">
    <property type="entry name" value="Abhydrolase_3"/>
    <property type="match status" value="1"/>
</dbReference>
<gene>
    <name evidence="4" type="ORF">FB558_4697</name>
</gene>
<dbReference type="PANTHER" id="PTHR48081:SF8">
    <property type="entry name" value="ALPHA_BETA HYDROLASE FOLD-3 DOMAIN-CONTAINING PROTEIN-RELATED"/>
    <property type="match status" value="1"/>
</dbReference>
<keyword evidence="5" id="KW-1185">Reference proteome</keyword>
<comment type="similarity">
    <text evidence="1">Belongs to the 'GDXG' lipolytic enzyme family.</text>
</comment>
<evidence type="ECO:0000256" key="2">
    <source>
        <dbReference type="ARBA" id="ARBA00022801"/>
    </source>
</evidence>
<dbReference type="SUPFAM" id="SSF53474">
    <property type="entry name" value="alpha/beta-Hydrolases"/>
    <property type="match status" value="1"/>
</dbReference>
<dbReference type="InterPro" id="IPR050300">
    <property type="entry name" value="GDXG_lipolytic_enzyme"/>
</dbReference>
<feature type="domain" description="Alpha/beta hydrolase fold-3" evidence="3">
    <location>
        <begin position="78"/>
        <end position="286"/>
    </location>
</feature>
<dbReference type="Proteomes" id="UP000315677">
    <property type="component" value="Unassembled WGS sequence"/>
</dbReference>
<evidence type="ECO:0000313" key="4">
    <source>
        <dbReference type="EMBL" id="TQM08959.1"/>
    </source>
</evidence>
<dbReference type="GO" id="GO:0016787">
    <property type="term" value="F:hydrolase activity"/>
    <property type="evidence" value="ECO:0007669"/>
    <property type="project" value="UniProtKB-KW"/>
</dbReference>
<organism evidence="4 5">
    <name type="scientific">Pseudonocardia kunmingensis</name>
    <dbReference type="NCBI Taxonomy" id="630975"/>
    <lineage>
        <taxon>Bacteria</taxon>
        <taxon>Bacillati</taxon>
        <taxon>Actinomycetota</taxon>
        <taxon>Actinomycetes</taxon>
        <taxon>Pseudonocardiales</taxon>
        <taxon>Pseudonocardiaceae</taxon>
        <taxon>Pseudonocardia</taxon>
    </lineage>
</organism>
<dbReference type="FunFam" id="3.40.50.1820:FF:000089">
    <property type="entry name" value="Alpha/beta hydrolase"/>
    <property type="match status" value="1"/>
</dbReference>
<comment type="caution">
    <text evidence="4">The sequence shown here is derived from an EMBL/GenBank/DDBJ whole genome shotgun (WGS) entry which is preliminary data.</text>
</comment>
<evidence type="ECO:0000256" key="1">
    <source>
        <dbReference type="ARBA" id="ARBA00010515"/>
    </source>
</evidence>
<dbReference type="AlphaFoldDB" id="A0A543DI40"/>
<sequence length="311" mass="33441">MPLKPDVQALLEQFEAQGVPPFNEMSVPQARDAIGAFRDLQGEPEPVAEIRDILVPGPAGELPVRVYHPEPGTPLPLLIYFHGGGWVVGNIEVVDKPCRALANASRCVVASTQYRLSPETKFPGPVEDCYAATSWLTEHAGELGADPAKVGVGGDSAGGNLAAAVALMARDRSGPRLAYQLLIYPVTAPARGTTFASYRDNADGYLLTRGSMEWFWDHYLRSPEDGTNPYAAPLHASDLSGLPPAMVITAEFDPLRDEGKAYAERLQEAGVKVSIKSYSGIIHGFFWMAGVLGDGRTLIAEMGEELRSHLG</sequence>
<dbReference type="RefSeq" id="WP_142056810.1">
    <property type="nucleotide sequence ID" value="NZ_VFPA01000003.1"/>
</dbReference>
<accession>A0A543DI40</accession>
<dbReference type="InterPro" id="IPR029058">
    <property type="entry name" value="AB_hydrolase_fold"/>
</dbReference>
<reference evidence="4 5" key="1">
    <citation type="submission" date="2019-06" db="EMBL/GenBank/DDBJ databases">
        <title>Sequencing the genomes of 1000 actinobacteria strains.</title>
        <authorList>
            <person name="Klenk H.-P."/>
        </authorList>
    </citation>
    <scope>NUCLEOTIDE SEQUENCE [LARGE SCALE GENOMIC DNA]</scope>
    <source>
        <strain evidence="4 5">DSM 45301</strain>
    </source>
</reference>
<name>A0A543DI40_9PSEU</name>
<dbReference type="InterPro" id="IPR013094">
    <property type="entry name" value="AB_hydrolase_3"/>
</dbReference>
<keyword evidence="2" id="KW-0378">Hydrolase</keyword>
<evidence type="ECO:0000313" key="5">
    <source>
        <dbReference type="Proteomes" id="UP000315677"/>
    </source>
</evidence>
<evidence type="ECO:0000259" key="3">
    <source>
        <dbReference type="Pfam" id="PF07859"/>
    </source>
</evidence>
<protein>
    <submittedName>
        <fullName evidence="4">Acetyl esterase</fullName>
    </submittedName>
</protein>
<dbReference type="OrthoDB" id="3206739at2"/>
<dbReference type="Gene3D" id="3.40.50.1820">
    <property type="entry name" value="alpha/beta hydrolase"/>
    <property type="match status" value="1"/>
</dbReference>